<reference evidence="7 8" key="1">
    <citation type="journal article" date="2021" name="Environ. Microbiol.">
        <title>Gene family expansions and transcriptome signatures uncover fungal adaptations to wood decay.</title>
        <authorList>
            <person name="Hage H."/>
            <person name="Miyauchi S."/>
            <person name="Viragh M."/>
            <person name="Drula E."/>
            <person name="Min B."/>
            <person name="Chaduli D."/>
            <person name="Navarro D."/>
            <person name="Favel A."/>
            <person name="Norest M."/>
            <person name="Lesage-Meessen L."/>
            <person name="Balint B."/>
            <person name="Merenyi Z."/>
            <person name="de Eugenio L."/>
            <person name="Morin E."/>
            <person name="Martinez A.T."/>
            <person name="Baldrian P."/>
            <person name="Stursova M."/>
            <person name="Martinez M.J."/>
            <person name="Novotny C."/>
            <person name="Magnuson J.K."/>
            <person name="Spatafora J.W."/>
            <person name="Maurice S."/>
            <person name="Pangilinan J."/>
            <person name="Andreopoulos W."/>
            <person name="LaButti K."/>
            <person name="Hundley H."/>
            <person name="Na H."/>
            <person name="Kuo A."/>
            <person name="Barry K."/>
            <person name="Lipzen A."/>
            <person name="Henrissat B."/>
            <person name="Riley R."/>
            <person name="Ahrendt S."/>
            <person name="Nagy L.G."/>
            <person name="Grigoriev I.V."/>
            <person name="Martin F."/>
            <person name="Rosso M.N."/>
        </authorList>
    </citation>
    <scope>NUCLEOTIDE SEQUENCE [LARGE SCALE GENOMIC DNA]</scope>
    <source>
        <strain evidence="7 8">CIRM-BRFM 1785</strain>
    </source>
</reference>
<keyword evidence="3 6" id="KW-0134">Cell wall</keyword>
<sequence>MLAFPRIVTIAFITVVAFANPWEQPTTTTTESTAASTIGQCNGAGDPQCCRTTTAGSATGPRARALTGVVVDDLEEVNKIGCSPLTIRQSCSYETVGRDDKGFDQGGIIHIGCVPVTL</sequence>
<dbReference type="RefSeq" id="XP_047773278.1">
    <property type="nucleotide sequence ID" value="XM_047928106.1"/>
</dbReference>
<keyword evidence="6" id="KW-0732">Signal</keyword>
<feature type="signal peptide" evidence="6">
    <location>
        <begin position="1"/>
        <end position="19"/>
    </location>
</feature>
<dbReference type="EMBL" id="JADCUA010000035">
    <property type="protein sequence ID" value="KAH9829915.1"/>
    <property type="molecule type" value="Genomic_DNA"/>
</dbReference>
<evidence type="ECO:0000256" key="2">
    <source>
        <dbReference type="ARBA" id="ARBA00010446"/>
    </source>
</evidence>
<name>A0ABQ8K0H1_9APHY</name>
<keyword evidence="4 6" id="KW-0964">Secreted</keyword>
<evidence type="ECO:0000313" key="8">
    <source>
        <dbReference type="Proteomes" id="UP000814176"/>
    </source>
</evidence>
<gene>
    <name evidence="7" type="ORF">C8Q71DRAFT_862998</name>
</gene>
<protein>
    <recommendedName>
        <fullName evidence="6">Hydrophobin</fullName>
    </recommendedName>
</protein>
<dbReference type="GeneID" id="72008838"/>
<keyword evidence="8" id="KW-1185">Reference proteome</keyword>
<accession>A0ABQ8K0H1</accession>
<organism evidence="7 8">
    <name type="scientific">Rhodofomes roseus</name>
    <dbReference type="NCBI Taxonomy" id="34475"/>
    <lineage>
        <taxon>Eukaryota</taxon>
        <taxon>Fungi</taxon>
        <taxon>Dikarya</taxon>
        <taxon>Basidiomycota</taxon>
        <taxon>Agaricomycotina</taxon>
        <taxon>Agaricomycetes</taxon>
        <taxon>Polyporales</taxon>
        <taxon>Rhodofomes</taxon>
    </lineage>
</organism>
<dbReference type="Proteomes" id="UP000814176">
    <property type="component" value="Unassembled WGS sequence"/>
</dbReference>
<evidence type="ECO:0000256" key="5">
    <source>
        <dbReference type="ARBA" id="ARBA00023157"/>
    </source>
</evidence>
<keyword evidence="5 6" id="KW-1015">Disulfide bond</keyword>
<dbReference type="Pfam" id="PF01185">
    <property type="entry name" value="Hydrophobin"/>
    <property type="match status" value="1"/>
</dbReference>
<evidence type="ECO:0000256" key="1">
    <source>
        <dbReference type="ARBA" id="ARBA00004191"/>
    </source>
</evidence>
<comment type="caution">
    <text evidence="7">The sequence shown here is derived from an EMBL/GenBank/DDBJ whole genome shotgun (WGS) entry which is preliminary data.</text>
</comment>
<evidence type="ECO:0000256" key="4">
    <source>
        <dbReference type="ARBA" id="ARBA00022525"/>
    </source>
</evidence>
<evidence type="ECO:0000256" key="6">
    <source>
        <dbReference type="RuleBase" id="RU365009"/>
    </source>
</evidence>
<evidence type="ECO:0000256" key="3">
    <source>
        <dbReference type="ARBA" id="ARBA00022512"/>
    </source>
</evidence>
<comment type="similarity">
    <text evidence="2 6">Belongs to the fungal hydrophobin family.</text>
</comment>
<comment type="subcellular location">
    <subcellularLocation>
        <location evidence="1 6">Secreted</location>
        <location evidence="1 6">Cell wall</location>
    </subcellularLocation>
</comment>
<feature type="chain" id="PRO_5044954247" description="Hydrophobin" evidence="6">
    <location>
        <begin position="20"/>
        <end position="118"/>
    </location>
</feature>
<proteinExistence type="inferred from homology"/>
<dbReference type="InterPro" id="IPR001338">
    <property type="entry name" value="Class_I_Hydrophobin"/>
</dbReference>
<evidence type="ECO:0000313" key="7">
    <source>
        <dbReference type="EMBL" id="KAH9829915.1"/>
    </source>
</evidence>